<reference evidence="3" key="1">
    <citation type="journal article" date="2014" name="Int. J. Syst. Evol. Microbiol.">
        <title>Complete genome sequence of Corynebacterium casei LMG S-19264T (=DSM 44701T), isolated from a smear-ripened cheese.</title>
        <authorList>
            <consortium name="US DOE Joint Genome Institute (JGI-PGF)"/>
            <person name="Walter F."/>
            <person name="Albersmeier A."/>
            <person name="Kalinowski J."/>
            <person name="Ruckert C."/>
        </authorList>
    </citation>
    <scope>NUCLEOTIDE SEQUENCE</scope>
    <source>
        <strain evidence="3">JCM 4125</strain>
    </source>
</reference>
<dbReference type="GO" id="GO:0009307">
    <property type="term" value="P:DNA restriction-modification system"/>
    <property type="evidence" value="ECO:0007669"/>
    <property type="project" value="UniProtKB-KW"/>
</dbReference>
<dbReference type="EMBL" id="BMSA01000011">
    <property type="protein sequence ID" value="GGT59386.1"/>
    <property type="molecule type" value="Genomic_DNA"/>
</dbReference>
<keyword evidence="1" id="KW-0680">Restriction system</keyword>
<accession>A0A918HHM2</accession>
<sequence>MDEQLTSGKLQHVRLGYLCRLQTGLTVDGTRELDGDVVTRPYLRVANVQAGHLNLDSVSNITVPRAMAKRSELRSGDVLMTEGGDLDKLGRGTVWRGELDGCLHQNHVFALRTNPERLDARYLAWVTQSGYGRSYFESTGTKTTNLASTNSSKILDFRIPLPELSEQLRIADFLDAETARIDLLLSKRRQMRDLMALRRERITEQVLGLEEGHSTRLVPLKYLARDVSVGIVVTPAKWYVDDGGVPALRGLNVQPGRILSESLIRISDKGHAENRKSRLNADDVVVVRTGQAGAAAVVPREFDGANCIDLIIVRLGNKLDPRYVTYVLNSDYAKGQVGLNSVGSIQAHFNVGAMKQLPIPAASRSEQAAKVAILDREIGSMDALSERLSAQDRLLTERRQALITAAVTGQLDVTTARPAHDRDF</sequence>
<comment type="caution">
    <text evidence="3">The sequence shown here is derived from an EMBL/GenBank/DDBJ whole genome shotgun (WGS) entry which is preliminary data.</text>
</comment>
<dbReference type="RefSeq" id="WP_189712755.1">
    <property type="nucleotide sequence ID" value="NZ_BMSA01000011.1"/>
</dbReference>
<keyword evidence="2" id="KW-0238">DNA-binding</keyword>
<dbReference type="Gene3D" id="3.90.220.20">
    <property type="entry name" value="DNA methylase specificity domains"/>
    <property type="match status" value="2"/>
</dbReference>
<dbReference type="CDD" id="cd17253">
    <property type="entry name" value="RMtype1_S_Eco933I-TRD2-CR2_like"/>
    <property type="match status" value="1"/>
</dbReference>
<organism evidence="3 4">
    <name type="scientific">Streptomyces phaeofaciens</name>
    <dbReference type="NCBI Taxonomy" id="68254"/>
    <lineage>
        <taxon>Bacteria</taxon>
        <taxon>Bacillati</taxon>
        <taxon>Actinomycetota</taxon>
        <taxon>Actinomycetes</taxon>
        <taxon>Kitasatosporales</taxon>
        <taxon>Streptomycetaceae</taxon>
        <taxon>Streptomyces</taxon>
    </lineage>
</organism>
<dbReference type="PANTHER" id="PTHR30408:SF12">
    <property type="entry name" value="TYPE I RESTRICTION ENZYME MJAVIII SPECIFICITY SUBUNIT"/>
    <property type="match status" value="1"/>
</dbReference>
<protein>
    <submittedName>
        <fullName evidence="3">Uncharacterized protein</fullName>
    </submittedName>
</protein>
<dbReference type="SUPFAM" id="SSF116734">
    <property type="entry name" value="DNA methylase specificity domain"/>
    <property type="match status" value="2"/>
</dbReference>
<dbReference type="PANTHER" id="PTHR30408">
    <property type="entry name" value="TYPE-1 RESTRICTION ENZYME ECOKI SPECIFICITY PROTEIN"/>
    <property type="match status" value="1"/>
</dbReference>
<dbReference type="InterPro" id="IPR052021">
    <property type="entry name" value="Type-I_RS_S_subunit"/>
</dbReference>
<evidence type="ECO:0000313" key="4">
    <source>
        <dbReference type="Proteomes" id="UP000646776"/>
    </source>
</evidence>
<dbReference type="GO" id="GO:0003677">
    <property type="term" value="F:DNA binding"/>
    <property type="evidence" value="ECO:0007669"/>
    <property type="project" value="UniProtKB-KW"/>
</dbReference>
<dbReference type="AlphaFoldDB" id="A0A918HHM2"/>
<name>A0A918HHM2_9ACTN</name>
<proteinExistence type="predicted"/>
<gene>
    <name evidence="3" type="ORF">GCM10010226_40910</name>
</gene>
<dbReference type="InterPro" id="IPR044946">
    <property type="entry name" value="Restrct_endonuc_typeI_TRD_sf"/>
</dbReference>
<reference evidence="3" key="2">
    <citation type="submission" date="2020-09" db="EMBL/GenBank/DDBJ databases">
        <authorList>
            <person name="Sun Q."/>
            <person name="Ohkuma M."/>
        </authorList>
    </citation>
    <scope>NUCLEOTIDE SEQUENCE</scope>
    <source>
        <strain evidence="3">JCM 4125</strain>
    </source>
</reference>
<dbReference type="Proteomes" id="UP000646776">
    <property type="component" value="Unassembled WGS sequence"/>
</dbReference>
<keyword evidence="4" id="KW-1185">Reference proteome</keyword>
<evidence type="ECO:0000313" key="3">
    <source>
        <dbReference type="EMBL" id="GGT59386.1"/>
    </source>
</evidence>
<evidence type="ECO:0000256" key="2">
    <source>
        <dbReference type="ARBA" id="ARBA00023125"/>
    </source>
</evidence>
<evidence type="ECO:0000256" key="1">
    <source>
        <dbReference type="ARBA" id="ARBA00022747"/>
    </source>
</evidence>